<accession>A0ABU1FLF5</accession>
<feature type="compositionally biased region" description="Low complexity" evidence="1">
    <location>
        <begin position="52"/>
        <end position="72"/>
    </location>
</feature>
<feature type="region of interest" description="Disordered" evidence="1">
    <location>
        <begin position="39"/>
        <end position="72"/>
    </location>
</feature>
<reference evidence="3" key="1">
    <citation type="submission" date="2023-07" db="EMBL/GenBank/DDBJ databases">
        <title>Description of three actinobacteria isolated from air of manufacturing shop in a pharmaceutical factory.</title>
        <authorList>
            <person name="Zhang D.-F."/>
        </authorList>
    </citation>
    <scope>NUCLEOTIDE SEQUENCE [LARGE SCALE GENOMIC DNA]</scope>
    <source>
        <strain evidence="3">CCTCC AB 2011122</strain>
    </source>
</reference>
<dbReference type="EMBL" id="JAVKGS010000003">
    <property type="protein sequence ID" value="MDR5692581.1"/>
    <property type="molecule type" value="Genomic_DNA"/>
</dbReference>
<name>A0ABU1FLF5_9MICO</name>
<organism evidence="2 3">
    <name type="scientific">Agromyces indicus</name>
    <dbReference type="NCBI Taxonomy" id="758919"/>
    <lineage>
        <taxon>Bacteria</taxon>
        <taxon>Bacillati</taxon>
        <taxon>Actinomycetota</taxon>
        <taxon>Actinomycetes</taxon>
        <taxon>Micrococcales</taxon>
        <taxon>Microbacteriaceae</taxon>
        <taxon>Agromyces</taxon>
    </lineage>
</organism>
<proteinExistence type="predicted"/>
<dbReference type="Proteomes" id="UP001260072">
    <property type="component" value="Unassembled WGS sequence"/>
</dbReference>
<sequence length="225" mass="22698">MPDPAILLRRPTTWLIAAVAALVLAAAALVGVLRAPAPEADAAPEPTPRPMPAAAGEPVPVAPGGSAPAAAPAGGVPADCGAAYSSDWTDAFAPDYVLNPAWATGDDAPVLLGTDDPGAVPTLEQAAQLTCAWLPAEPADGRTGLVTTIASVDDAQRSAALGAFEAGGLDCFPELEGTRCVAEWEEAAGPAGESHFFRGGVWIATRWSGPAVTGYTHDIIEAVFP</sequence>
<keyword evidence="3" id="KW-1185">Reference proteome</keyword>
<evidence type="ECO:0000313" key="3">
    <source>
        <dbReference type="Proteomes" id="UP001260072"/>
    </source>
</evidence>
<gene>
    <name evidence="2" type="ORF">RH861_10965</name>
</gene>
<protein>
    <submittedName>
        <fullName evidence="2">Uncharacterized protein</fullName>
    </submittedName>
</protein>
<dbReference type="RefSeq" id="WP_310520991.1">
    <property type="nucleotide sequence ID" value="NZ_BAABBS010000001.1"/>
</dbReference>
<evidence type="ECO:0000256" key="1">
    <source>
        <dbReference type="SAM" id="MobiDB-lite"/>
    </source>
</evidence>
<evidence type="ECO:0000313" key="2">
    <source>
        <dbReference type="EMBL" id="MDR5692581.1"/>
    </source>
</evidence>
<comment type="caution">
    <text evidence="2">The sequence shown here is derived from an EMBL/GenBank/DDBJ whole genome shotgun (WGS) entry which is preliminary data.</text>
</comment>